<reference evidence="5 6" key="1">
    <citation type="journal article" date="2019" name="Genome Biol. Evol.">
        <title>Insights into the evolution of the New World diploid cottons (Gossypium, subgenus Houzingenia) based on genome sequencing.</title>
        <authorList>
            <person name="Grover C.E."/>
            <person name="Arick M.A. 2nd"/>
            <person name="Thrash A."/>
            <person name="Conover J.L."/>
            <person name="Sanders W.S."/>
            <person name="Peterson D.G."/>
            <person name="Frelichowski J.E."/>
            <person name="Scheffler J.A."/>
            <person name="Scheffler B.E."/>
            <person name="Wendel J.F."/>
        </authorList>
    </citation>
    <scope>NUCLEOTIDE SEQUENCE [LARGE SCALE GENOMIC DNA]</scope>
    <source>
        <strain evidence="5">57</strain>
        <tissue evidence="5">Leaf</tissue>
    </source>
</reference>
<keyword evidence="6" id="KW-1185">Reference proteome</keyword>
<dbReference type="Gene3D" id="3.50.7.10">
    <property type="entry name" value="GroEL"/>
    <property type="match status" value="1"/>
</dbReference>
<dbReference type="InterPro" id="IPR027409">
    <property type="entry name" value="GroEL-like_apical_dom_sf"/>
</dbReference>
<evidence type="ECO:0008006" key="7">
    <source>
        <dbReference type="Google" id="ProtNLM"/>
    </source>
</evidence>
<dbReference type="GO" id="GO:0005524">
    <property type="term" value="F:ATP binding"/>
    <property type="evidence" value="ECO:0007669"/>
    <property type="project" value="InterPro"/>
</dbReference>
<protein>
    <recommendedName>
        <fullName evidence="7">Chaperonin 60 alpha subunit</fullName>
    </recommendedName>
</protein>
<dbReference type="GO" id="GO:0042026">
    <property type="term" value="P:protein refolding"/>
    <property type="evidence" value="ECO:0007669"/>
    <property type="project" value="InterPro"/>
</dbReference>
<evidence type="ECO:0000313" key="6">
    <source>
        <dbReference type="Proteomes" id="UP000593573"/>
    </source>
</evidence>
<dbReference type="InterPro" id="IPR002423">
    <property type="entry name" value="Cpn60/GroEL/TCP-1"/>
</dbReference>
<keyword evidence="2" id="KW-0809">Transit peptide</keyword>
<name>A0A7J8W6V8_9ROSI</name>
<dbReference type="SUPFAM" id="SSF52029">
    <property type="entry name" value="GroEL apical domain-like"/>
    <property type="match status" value="1"/>
</dbReference>
<dbReference type="PANTHER" id="PTHR45633">
    <property type="entry name" value="60 KDA HEAT SHOCK PROTEIN, MITOCHONDRIAL"/>
    <property type="match status" value="1"/>
</dbReference>
<evidence type="ECO:0000256" key="3">
    <source>
        <dbReference type="ARBA" id="ARBA00023186"/>
    </source>
</evidence>
<dbReference type="NCBIfam" id="NF009487">
    <property type="entry name" value="PRK12849.1"/>
    <property type="match status" value="1"/>
</dbReference>
<dbReference type="Proteomes" id="UP000593573">
    <property type="component" value="Unassembled WGS sequence"/>
</dbReference>
<dbReference type="PRINTS" id="PR00298">
    <property type="entry name" value="CHAPERONIN60"/>
</dbReference>
<sequence>MWVPLQNFNGSRRANGVLRKPLMLRNLTVRAGPKRISFGGDCREALQAGIDKLADAVSVTLGPRGRNVVLFESEKLKVVNDGVTIARAIELSDAIENAGAMLIQEVASKMNDLAGDGTTTAIILARAMIKFGLLAVSFGANPVSLKRGMDKTVKELVKDLKKKSLPVKAREEIKAVASISAGNDDFIGNLIAEAIEKIGPDGVISLESSSSSETFVIIEEGMKVQIDKGYMSPQFITNQDKSLVEFDNAKVLVTDQKISSVKEIVPLLEKTTQLSVPLLIFAEDISMQVLETLVVNKMQGVINVAVVKCPGFGEGKKALLQDIALMTG</sequence>
<dbReference type="Gene3D" id="3.30.260.10">
    <property type="entry name" value="TCP-1-like chaperonin intermediate domain"/>
    <property type="match status" value="1"/>
</dbReference>
<dbReference type="Pfam" id="PF00118">
    <property type="entry name" value="Cpn60_TCP1"/>
    <property type="match status" value="1"/>
</dbReference>
<dbReference type="FunFam" id="3.50.7.10:FF:000001">
    <property type="entry name" value="60 kDa chaperonin"/>
    <property type="match status" value="1"/>
</dbReference>
<organism evidence="5 6">
    <name type="scientific">Gossypium klotzschianum</name>
    <dbReference type="NCBI Taxonomy" id="34286"/>
    <lineage>
        <taxon>Eukaryota</taxon>
        <taxon>Viridiplantae</taxon>
        <taxon>Streptophyta</taxon>
        <taxon>Embryophyta</taxon>
        <taxon>Tracheophyta</taxon>
        <taxon>Spermatophyta</taxon>
        <taxon>Magnoliopsida</taxon>
        <taxon>eudicotyledons</taxon>
        <taxon>Gunneridae</taxon>
        <taxon>Pentapetalae</taxon>
        <taxon>rosids</taxon>
        <taxon>malvids</taxon>
        <taxon>Malvales</taxon>
        <taxon>Malvaceae</taxon>
        <taxon>Malvoideae</taxon>
        <taxon>Gossypium</taxon>
    </lineage>
</organism>
<dbReference type="InterPro" id="IPR027413">
    <property type="entry name" value="GROEL-like_equatorial_sf"/>
</dbReference>
<dbReference type="EMBL" id="JABFAB010237835">
    <property type="protein sequence ID" value="MBA0670738.1"/>
    <property type="molecule type" value="Genomic_DNA"/>
</dbReference>
<dbReference type="SUPFAM" id="SSF48592">
    <property type="entry name" value="GroEL equatorial domain-like"/>
    <property type="match status" value="1"/>
</dbReference>
<proteinExistence type="inferred from homology"/>
<comment type="caution">
    <text evidence="5">The sequence shown here is derived from an EMBL/GenBank/DDBJ whole genome shotgun (WGS) entry which is preliminary data.</text>
</comment>
<gene>
    <name evidence="5" type="ORF">Goklo_024236</name>
</gene>
<dbReference type="AlphaFoldDB" id="A0A7J8W6V8"/>
<dbReference type="GO" id="GO:0140662">
    <property type="term" value="F:ATP-dependent protein folding chaperone"/>
    <property type="evidence" value="ECO:0007669"/>
    <property type="project" value="InterPro"/>
</dbReference>
<dbReference type="InterPro" id="IPR001844">
    <property type="entry name" value="Cpn60/GroEL"/>
</dbReference>
<evidence type="ECO:0000256" key="2">
    <source>
        <dbReference type="ARBA" id="ARBA00022946"/>
    </source>
</evidence>
<dbReference type="OrthoDB" id="1733909at2759"/>
<evidence type="ECO:0000313" key="5">
    <source>
        <dbReference type="EMBL" id="MBA0670738.1"/>
    </source>
</evidence>
<keyword evidence="3" id="KW-0143">Chaperone</keyword>
<evidence type="ECO:0000256" key="1">
    <source>
        <dbReference type="ARBA" id="ARBA00006607"/>
    </source>
</evidence>
<dbReference type="InterPro" id="IPR027410">
    <property type="entry name" value="TCP-1-like_intermed_sf"/>
</dbReference>
<evidence type="ECO:0000256" key="4">
    <source>
        <dbReference type="RuleBase" id="RU000418"/>
    </source>
</evidence>
<accession>A0A7J8W6V8</accession>
<dbReference type="Gene3D" id="1.10.560.10">
    <property type="entry name" value="GroEL-like equatorial domain"/>
    <property type="match status" value="1"/>
</dbReference>
<comment type="similarity">
    <text evidence="1 4">Belongs to the chaperonin (HSP60) family.</text>
</comment>